<protein>
    <submittedName>
        <fullName evidence="1">Uncharacterized protein</fullName>
    </submittedName>
</protein>
<evidence type="ECO:0000313" key="1">
    <source>
        <dbReference type="EMBL" id="MBD2603869.1"/>
    </source>
</evidence>
<gene>
    <name evidence="1" type="ORF">H6G81_04800</name>
</gene>
<keyword evidence="2" id="KW-1185">Reference proteome</keyword>
<evidence type="ECO:0000313" key="2">
    <source>
        <dbReference type="Proteomes" id="UP000660380"/>
    </source>
</evidence>
<dbReference type="EMBL" id="JACJTA010000006">
    <property type="protein sequence ID" value="MBD2603869.1"/>
    <property type="molecule type" value="Genomic_DNA"/>
</dbReference>
<name>A0ABR8GL05_9CYAN</name>
<sequence>MTYFKQLHPWCIIRVLPNKQQLDNSGVPLHPRSIYTECQESKVVARFRRRDDAVAYLQVLQHSIKNTSFLIIFDVQGVRKLPDSKK</sequence>
<proteinExistence type="predicted"/>
<reference evidence="1 2" key="1">
    <citation type="journal article" date="2020" name="ISME J.">
        <title>Comparative genomics reveals insights into cyanobacterial evolution and habitat adaptation.</title>
        <authorList>
            <person name="Chen M.Y."/>
            <person name="Teng W.K."/>
            <person name="Zhao L."/>
            <person name="Hu C.X."/>
            <person name="Zhou Y.K."/>
            <person name="Han B.P."/>
            <person name="Song L.R."/>
            <person name="Shu W.S."/>
        </authorList>
    </citation>
    <scope>NUCLEOTIDE SEQUENCE [LARGE SCALE GENOMIC DNA]</scope>
    <source>
        <strain evidence="1 2">FACHB-248</strain>
    </source>
</reference>
<dbReference type="RefSeq" id="WP_029630494.1">
    <property type="nucleotide sequence ID" value="NZ_JACJTA010000006.1"/>
</dbReference>
<accession>A0ABR8GL05</accession>
<organism evidence="1 2">
    <name type="scientific">Scytonema hofmannii FACHB-248</name>
    <dbReference type="NCBI Taxonomy" id="1842502"/>
    <lineage>
        <taxon>Bacteria</taxon>
        <taxon>Bacillati</taxon>
        <taxon>Cyanobacteriota</taxon>
        <taxon>Cyanophyceae</taxon>
        <taxon>Nostocales</taxon>
        <taxon>Scytonemataceae</taxon>
        <taxon>Scytonema</taxon>
    </lineage>
</organism>
<dbReference type="Proteomes" id="UP000660380">
    <property type="component" value="Unassembled WGS sequence"/>
</dbReference>
<comment type="caution">
    <text evidence="1">The sequence shown here is derived from an EMBL/GenBank/DDBJ whole genome shotgun (WGS) entry which is preliminary data.</text>
</comment>